<proteinExistence type="predicted"/>
<sequence>MLENIPDQPALQKLWNASELTPEDIDALPLADVNGQLRSMGIETDGLASSLARMVSKAVSRQQNLRSDSNDA</sequence>
<dbReference type="Proteomes" id="UP000019140">
    <property type="component" value="Unassembled WGS sequence"/>
</dbReference>
<reference evidence="1 2" key="1">
    <citation type="journal article" date="2014" name="Nature">
        <title>An environmental bacterial taxon with a large and distinct metabolic repertoire.</title>
        <authorList>
            <person name="Wilson M.C."/>
            <person name="Mori T."/>
            <person name="Ruckert C."/>
            <person name="Uria A.R."/>
            <person name="Helf M.J."/>
            <person name="Takada K."/>
            <person name="Gernert C."/>
            <person name="Steffens U.A."/>
            <person name="Heycke N."/>
            <person name="Schmitt S."/>
            <person name="Rinke C."/>
            <person name="Helfrich E.J."/>
            <person name="Brachmann A.O."/>
            <person name="Gurgui C."/>
            <person name="Wakimoto T."/>
            <person name="Kracht M."/>
            <person name="Crusemann M."/>
            <person name="Hentschel U."/>
            <person name="Abe I."/>
            <person name="Matsunaga S."/>
            <person name="Kalinowski J."/>
            <person name="Takeyama H."/>
            <person name="Piel J."/>
        </authorList>
    </citation>
    <scope>NUCLEOTIDE SEQUENCE [LARGE SCALE GENOMIC DNA]</scope>
    <source>
        <strain evidence="2">TSY2</strain>
    </source>
</reference>
<name>W4MAF3_9BACT</name>
<comment type="caution">
    <text evidence="1">The sequence shown here is derived from an EMBL/GenBank/DDBJ whole genome shotgun (WGS) entry which is preliminary data.</text>
</comment>
<evidence type="ECO:0000313" key="2">
    <source>
        <dbReference type="Proteomes" id="UP000019140"/>
    </source>
</evidence>
<organism evidence="1 2">
    <name type="scientific">Candidatus Entotheonella gemina</name>
    <dbReference type="NCBI Taxonomy" id="1429439"/>
    <lineage>
        <taxon>Bacteria</taxon>
        <taxon>Pseudomonadati</taxon>
        <taxon>Nitrospinota/Tectimicrobiota group</taxon>
        <taxon>Candidatus Tectimicrobiota</taxon>
        <taxon>Candidatus Entotheonellia</taxon>
        <taxon>Candidatus Entotheonellales</taxon>
        <taxon>Candidatus Entotheonellaceae</taxon>
        <taxon>Candidatus Entotheonella</taxon>
    </lineage>
</organism>
<keyword evidence="2" id="KW-1185">Reference proteome</keyword>
<accession>W4MAF3</accession>
<evidence type="ECO:0000313" key="1">
    <source>
        <dbReference type="EMBL" id="ETX06876.1"/>
    </source>
</evidence>
<dbReference type="HOGENOM" id="CLU_2714861_0_0_7"/>
<dbReference type="EMBL" id="AZHX01000580">
    <property type="protein sequence ID" value="ETX06876.1"/>
    <property type="molecule type" value="Genomic_DNA"/>
</dbReference>
<dbReference type="AlphaFoldDB" id="W4MAF3"/>
<gene>
    <name evidence="1" type="ORF">ETSY2_14445</name>
</gene>
<protein>
    <submittedName>
        <fullName evidence="1">Uncharacterized protein</fullName>
    </submittedName>
</protein>